<dbReference type="InterPro" id="IPR007730">
    <property type="entry name" value="SPOR-like_dom"/>
</dbReference>
<dbReference type="EMBL" id="AP024718">
    <property type="protein sequence ID" value="BCX88031.1"/>
    <property type="molecule type" value="Genomic_DNA"/>
</dbReference>
<dbReference type="Gene3D" id="3.30.70.1070">
    <property type="entry name" value="Sporulation related repeat"/>
    <property type="match status" value="1"/>
</dbReference>
<feature type="coiled-coil region" evidence="1">
    <location>
        <begin position="94"/>
        <end position="142"/>
    </location>
</feature>
<proteinExistence type="predicted"/>
<evidence type="ECO:0000256" key="3">
    <source>
        <dbReference type="SAM" id="Phobius"/>
    </source>
</evidence>
<dbReference type="SUPFAM" id="SSF110997">
    <property type="entry name" value="Sporulation related repeat"/>
    <property type="match status" value="1"/>
</dbReference>
<evidence type="ECO:0000256" key="1">
    <source>
        <dbReference type="SAM" id="Coils"/>
    </source>
</evidence>
<keyword evidence="6" id="KW-1185">Reference proteome</keyword>
<keyword evidence="3" id="KW-0472">Membrane</keyword>
<dbReference type="KEGG" id="meiy:MIN45_P0398"/>
<evidence type="ECO:0000313" key="5">
    <source>
        <dbReference type="EMBL" id="BCX88031.1"/>
    </source>
</evidence>
<name>A0AAU9C872_9GAMM</name>
<dbReference type="RefSeq" id="WP_286293076.1">
    <property type="nucleotide sequence ID" value="NZ_AP024718.1"/>
</dbReference>
<dbReference type="InterPro" id="IPR036680">
    <property type="entry name" value="SPOR-like_sf"/>
</dbReference>
<dbReference type="Pfam" id="PF05036">
    <property type="entry name" value="SPOR"/>
    <property type="match status" value="1"/>
</dbReference>
<feature type="compositionally biased region" description="Acidic residues" evidence="2">
    <location>
        <begin position="30"/>
        <end position="40"/>
    </location>
</feature>
<accession>A0AAU9C872</accession>
<organism evidence="5 6">
    <name type="scientific">Methylomarinovum tepidoasis</name>
    <dbReference type="NCBI Taxonomy" id="2840183"/>
    <lineage>
        <taxon>Bacteria</taxon>
        <taxon>Pseudomonadati</taxon>
        <taxon>Pseudomonadota</taxon>
        <taxon>Gammaproteobacteria</taxon>
        <taxon>Methylococcales</taxon>
        <taxon>Methylothermaceae</taxon>
        <taxon>Methylomarinovum</taxon>
    </lineage>
</organism>
<sequence>MSDDSEDIRADFDERLRQVTRKRQERQAAEGDDWEPEDDSLSLSSQRPGKAGDDVFTARRPPPSAGGGDDRLLWVAVGLGGAALVLVLILWVLLLRQGDRVEQLQESVALLEEQVEAPVTDEAALRSEIAQLNARLDELARQSQTPAAVDESALADLKARVAKLETGLQELSPRLEQLEGSLKAAKAGRQQVAAAAKPHPAAKKPAAGWYVVIASLGDRQAAEKLRQRYLDKGVRAEIHAVTIKGKRWYRLRVGPFPSQQAAKREAAHLKRTLKLESAWLSR</sequence>
<keyword evidence="3" id="KW-0812">Transmembrane</keyword>
<dbReference type="PROSITE" id="PS51724">
    <property type="entry name" value="SPOR"/>
    <property type="match status" value="1"/>
</dbReference>
<feature type="transmembrane region" description="Helical" evidence="3">
    <location>
        <begin position="72"/>
        <end position="95"/>
    </location>
</feature>
<feature type="region of interest" description="Disordered" evidence="2">
    <location>
        <begin position="19"/>
        <end position="67"/>
    </location>
</feature>
<keyword evidence="1" id="KW-0175">Coiled coil</keyword>
<reference evidence="6" key="1">
    <citation type="journal article" date="2024" name="Int. J. Syst. Evol. Microbiol.">
        <title>Methylomarinovum tepidoasis sp. nov., a moderately thermophilic methanotroph of the family Methylothermaceae isolated from a deep-sea hydrothermal field.</title>
        <authorList>
            <person name="Hirayama H."/>
            <person name="Takaki Y."/>
            <person name="Abe M."/>
            <person name="Miyazaki M."/>
            <person name="Uematsu K."/>
            <person name="Matsui Y."/>
            <person name="Takai K."/>
        </authorList>
    </citation>
    <scope>NUCLEOTIDE SEQUENCE [LARGE SCALE GENOMIC DNA]</scope>
    <source>
        <strain evidence="6">IN45</strain>
    </source>
</reference>
<protein>
    <recommendedName>
        <fullName evidence="4">SPOR domain-containing protein</fullName>
    </recommendedName>
</protein>
<evidence type="ECO:0000259" key="4">
    <source>
        <dbReference type="PROSITE" id="PS51724"/>
    </source>
</evidence>
<evidence type="ECO:0000256" key="2">
    <source>
        <dbReference type="SAM" id="MobiDB-lite"/>
    </source>
</evidence>
<dbReference type="Gene3D" id="1.20.1480.30">
    <property type="entry name" value="Designed four-helix bundle protein"/>
    <property type="match status" value="1"/>
</dbReference>
<gene>
    <name evidence="5" type="ORF">MIN45_P0398</name>
</gene>
<dbReference type="GO" id="GO:0042834">
    <property type="term" value="F:peptidoglycan binding"/>
    <property type="evidence" value="ECO:0007669"/>
    <property type="project" value="InterPro"/>
</dbReference>
<evidence type="ECO:0000313" key="6">
    <source>
        <dbReference type="Proteomes" id="UP001321450"/>
    </source>
</evidence>
<feature type="domain" description="SPOR" evidence="4">
    <location>
        <begin position="203"/>
        <end position="282"/>
    </location>
</feature>
<dbReference type="AlphaFoldDB" id="A0AAU9C872"/>
<dbReference type="Proteomes" id="UP001321450">
    <property type="component" value="Chromosome"/>
</dbReference>
<keyword evidence="3" id="KW-1133">Transmembrane helix</keyword>